<feature type="domain" description="HNH nuclease" evidence="1">
    <location>
        <begin position="104"/>
        <end position="139"/>
    </location>
</feature>
<sequence>MIRKRAKQNNIMWAWDKTEFFKMLYSTTSNKDLALLFNTTIGTVEAKAFRLRLLKTKETIIEIHKQGQHKKVSRAKKITAEGFAFIYRPLHPNCDLKGFIKESRLIMEQKLGRYLTKGGIVLHKNRDNTDDRIENLEVADHFRIDILPSDIYNDRKSGMQVQEIRDKYNISINTYYRKLKHGEKDYCHLPKQRIVK</sequence>
<dbReference type="InterPro" id="IPR003615">
    <property type="entry name" value="HNH_nuc"/>
</dbReference>
<comment type="caution">
    <text evidence="2">The sequence shown here is derived from an EMBL/GenBank/DDBJ whole genome shotgun (WGS) entry which is preliminary data.</text>
</comment>
<organism evidence="2 3">
    <name type="scientific">Clostridium tagluense</name>
    <dbReference type="NCBI Taxonomy" id="360422"/>
    <lineage>
        <taxon>Bacteria</taxon>
        <taxon>Bacillati</taxon>
        <taxon>Bacillota</taxon>
        <taxon>Clostridia</taxon>
        <taxon>Eubacteriales</taxon>
        <taxon>Clostridiaceae</taxon>
        <taxon>Clostridium</taxon>
    </lineage>
</organism>
<protein>
    <recommendedName>
        <fullName evidence="1">HNH nuclease domain-containing protein</fullName>
    </recommendedName>
</protein>
<proteinExistence type="predicted"/>
<dbReference type="RefSeq" id="WP_125003849.1">
    <property type="nucleotide sequence ID" value="NZ_BHYK01000021.1"/>
</dbReference>
<evidence type="ECO:0000313" key="3">
    <source>
        <dbReference type="Proteomes" id="UP000287872"/>
    </source>
</evidence>
<dbReference type="InterPro" id="IPR044925">
    <property type="entry name" value="His-Me_finger_sf"/>
</dbReference>
<dbReference type="Pfam" id="PF13392">
    <property type="entry name" value="HNH_3"/>
    <property type="match status" value="1"/>
</dbReference>
<keyword evidence="3" id="KW-1185">Reference proteome</keyword>
<reference evidence="2 3" key="1">
    <citation type="submission" date="2018-11" db="EMBL/GenBank/DDBJ databases">
        <title>Genome sequencing and assembly of Clostridium tagluense strain A121.</title>
        <authorList>
            <person name="Murakami T."/>
            <person name="Segawa T."/>
            <person name="Shcherbakova V.A."/>
            <person name="Mori H."/>
            <person name="Yoshimura Y."/>
        </authorList>
    </citation>
    <scope>NUCLEOTIDE SEQUENCE [LARGE SCALE GENOMIC DNA]</scope>
    <source>
        <strain evidence="2 3">A121</strain>
    </source>
</reference>
<dbReference type="Proteomes" id="UP000287872">
    <property type="component" value="Unassembled WGS sequence"/>
</dbReference>
<dbReference type="AlphaFoldDB" id="A0A401UQF2"/>
<dbReference type="SUPFAM" id="SSF54060">
    <property type="entry name" value="His-Me finger endonucleases"/>
    <property type="match status" value="1"/>
</dbReference>
<dbReference type="EMBL" id="BHYK01000021">
    <property type="protein sequence ID" value="GCD11754.1"/>
    <property type="molecule type" value="Genomic_DNA"/>
</dbReference>
<name>A0A401UQF2_9CLOT</name>
<evidence type="ECO:0000313" key="2">
    <source>
        <dbReference type="EMBL" id="GCD11754.1"/>
    </source>
</evidence>
<gene>
    <name evidence="2" type="ORF">Ctaglu_33770</name>
</gene>
<accession>A0A401UQF2</accession>
<dbReference type="OrthoDB" id="6631788at2"/>
<evidence type="ECO:0000259" key="1">
    <source>
        <dbReference type="Pfam" id="PF13392"/>
    </source>
</evidence>